<dbReference type="InterPro" id="IPR002716">
    <property type="entry name" value="PIN_dom"/>
</dbReference>
<keyword evidence="3 8" id="KW-0540">Nuclease</keyword>
<dbReference type="InterPro" id="IPR022907">
    <property type="entry name" value="VapC_family"/>
</dbReference>
<feature type="domain" description="PIN" evidence="9">
    <location>
        <begin position="3"/>
        <end position="120"/>
    </location>
</feature>
<dbReference type="EMBL" id="JBAKFM010000001">
    <property type="protein sequence ID" value="MEX0468767.1"/>
    <property type="molecule type" value="Genomic_DNA"/>
</dbReference>
<evidence type="ECO:0000313" key="11">
    <source>
        <dbReference type="Proteomes" id="UP001556709"/>
    </source>
</evidence>
<accession>A0ABV3TAW5</accession>
<dbReference type="RefSeq" id="WP_367957719.1">
    <property type="nucleotide sequence ID" value="NZ_JBAKFH010000006.1"/>
</dbReference>
<evidence type="ECO:0000256" key="2">
    <source>
        <dbReference type="ARBA" id="ARBA00022649"/>
    </source>
</evidence>
<dbReference type="InterPro" id="IPR029060">
    <property type="entry name" value="PIN-like_dom_sf"/>
</dbReference>
<evidence type="ECO:0000256" key="6">
    <source>
        <dbReference type="ARBA" id="ARBA00022842"/>
    </source>
</evidence>
<comment type="function">
    <text evidence="8">Toxic component of a toxin-antitoxin (TA) system. An RNase.</text>
</comment>
<dbReference type="EC" id="3.1.-.-" evidence="8"/>
<dbReference type="InterPro" id="IPR050556">
    <property type="entry name" value="Type_II_TA_system_RNase"/>
</dbReference>
<protein>
    <recommendedName>
        <fullName evidence="8">Ribonuclease VapC</fullName>
        <shortName evidence="8">RNase VapC</shortName>
        <ecNumber evidence="8">3.1.-.-</ecNumber>
    </recommendedName>
    <alternativeName>
        <fullName evidence="8">Toxin VapC</fullName>
    </alternativeName>
</protein>
<evidence type="ECO:0000256" key="4">
    <source>
        <dbReference type="ARBA" id="ARBA00022723"/>
    </source>
</evidence>
<evidence type="ECO:0000313" key="10">
    <source>
        <dbReference type="EMBL" id="MEX0468767.1"/>
    </source>
</evidence>
<evidence type="ECO:0000256" key="3">
    <source>
        <dbReference type="ARBA" id="ARBA00022722"/>
    </source>
</evidence>
<evidence type="ECO:0000259" key="9">
    <source>
        <dbReference type="Pfam" id="PF01850"/>
    </source>
</evidence>
<comment type="caution">
    <text evidence="10">The sequence shown here is derived from an EMBL/GenBank/DDBJ whole genome shotgun (WGS) entry which is preliminary data.</text>
</comment>
<evidence type="ECO:0000256" key="7">
    <source>
        <dbReference type="ARBA" id="ARBA00038093"/>
    </source>
</evidence>
<proteinExistence type="inferred from homology"/>
<keyword evidence="11" id="KW-1185">Reference proteome</keyword>
<keyword evidence="2 8" id="KW-1277">Toxin-antitoxin system</keyword>
<evidence type="ECO:0000256" key="8">
    <source>
        <dbReference type="HAMAP-Rule" id="MF_00265"/>
    </source>
</evidence>
<feature type="binding site" evidence="8">
    <location>
        <position position="6"/>
    </location>
    <ligand>
        <name>Mg(2+)</name>
        <dbReference type="ChEBI" id="CHEBI:18420"/>
    </ligand>
</feature>
<sequence length="138" mass="15692">MSYLIDTNVISELRRRTPAPAVQSWFVERDSRSLYLSVLTIGEIRKGAEKMADRHRQQEILDWLENDLRLFFADRILSIDEAVAERWGRLAAAAKRPLPVIDSLLAATALTHDLCLVTRNVSDFELPGLDVFNPWDAG</sequence>
<evidence type="ECO:0000256" key="1">
    <source>
        <dbReference type="ARBA" id="ARBA00001946"/>
    </source>
</evidence>
<dbReference type="PANTHER" id="PTHR33653:SF1">
    <property type="entry name" value="RIBONUCLEASE VAPC2"/>
    <property type="match status" value="1"/>
</dbReference>
<dbReference type="Gene3D" id="3.40.50.1010">
    <property type="entry name" value="5'-nuclease"/>
    <property type="match status" value="1"/>
</dbReference>
<dbReference type="PANTHER" id="PTHR33653">
    <property type="entry name" value="RIBONUCLEASE VAPC2"/>
    <property type="match status" value="1"/>
</dbReference>
<comment type="similarity">
    <text evidence="7 8">Belongs to the PINc/VapC protein family.</text>
</comment>
<name>A0ABV3TAW5_9GAMM</name>
<organism evidence="10 11">
    <name type="scientific">Spiribacter pallidus</name>
    <dbReference type="NCBI Taxonomy" id="1987936"/>
    <lineage>
        <taxon>Bacteria</taxon>
        <taxon>Pseudomonadati</taxon>
        <taxon>Pseudomonadota</taxon>
        <taxon>Gammaproteobacteria</taxon>
        <taxon>Chromatiales</taxon>
        <taxon>Ectothiorhodospiraceae</taxon>
        <taxon>Spiribacter</taxon>
    </lineage>
</organism>
<keyword evidence="6 8" id="KW-0460">Magnesium</keyword>
<dbReference type="CDD" id="cd18746">
    <property type="entry name" value="PIN_VapC4-5_FitB-like"/>
    <property type="match status" value="1"/>
</dbReference>
<gene>
    <name evidence="8" type="primary">vapC</name>
    <name evidence="10" type="ORF">V6X73_03350</name>
</gene>
<keyword evidence="5 8" id="KW-0378">Hydrolase</keyword>
<reference evidence="10 11" key="1">
    <citation type="submission" date="2024-02" db="EMBL/GenBank/DDBJ databases">
        <title>New especies of Spiribacter isolated from saline water.</title>
        <authorList>
            <person name="Leon M.J."/>
            <person name="De La Haba R."/>
            <person name="Sanchez-Porro C."/>
            <person name="Ventosa A."/>
        </authorList>
    </citation>
    <scope>NUCLEOTIDE SEQUENCE [LARGE SCALE GENOMIC DNA]</scope>
    <source>
        <strain evidence="11">ag22IC6-390</strain>
    </source>
</reference>
<feature type="binding site" evidence="8">
    <location>
        <position position="102"/>
    </location>
    <ligand>
        <name>Mg(2+)</name>
        <dbReference type="ChEBI" id="CHEBI:18420"/>
    </ligand>
</feature>
<dbReference type="Proteomes" id="UP001556709">
    <property type="component" value="Unassembled WGS sequence"/>
</dbReference>
<comment type="cofactor">
    <cofactor evidence="1 8">
        <name>Mg(2+)</name>
        <dbReference type="ChEBI" id="CHEBI:18420"/>
    </cofactor>
</comment>
<dbReference type="HAMAP" id="MF_00265">
    <property type="entry name" value="VapC_Nob1"/>
    <property type="match status" value="1"/>
</dbReference>
<keyword evidence="4 8" id="KW-0479">Metal-binding</keyword>
<keyword evidence="8" id="KW-0800">Toxin</keyword>
<evidence type="ECO:0000256" key="5">
    <source>
        <dbReference type="ARBA" id="ARBA00022801"/>
    </source>
</evidence>
<dbReference type="SUPFAM" id="SSF88723">
    <property type="entry name" value="PIN domain-like"/>
    <property type="match status" value="1"/>
</dbReference>
<dbReference type="Pfam" id="PF01850">
    <property type="entry name" value="PIN"/>
    <property type="match status" value="1"/>
</dbReference>